<gene>
    <name evidence="2" type="ORF">CELE_Y39A1A.16</name>
    <name evidence="2 4" type="ORF">Y39A1A.16</name>
</gene>
<dbReference type="PIR" id="T26739">
    <property type="entry name" value="T26739"/>
</dbReference>
<dbReference type="FunCoup" id="Q9XX13">
    <property type="interactions" value="829"/>
</dbReference>
<evidence type="ECO:0000313" key="3">
    <source>
        <dbReference type="Proteomes" id="UP000001940"/>
    </source>
</evidence>
<feature type="domain" description="F-box" evidence="1">
    <location>
        <begin position="19"/>
        <end position="66"/>
    </location>
</feature>
<keyword evidence="3" id="KW-1185">Reference proteome</keyword>
<organism evidence="2 3">
    <name type="scientific">Caenorhabditis elegans</name>
    <dbReference type="NCBI Taxonomy" id="6239"/>
    <lineage>
        <taxon>Eukaryota</taxon>
        <taxon>Metazoa</taxon>
        <taxon>Ecdysozoa</taxon>
        <taxon>Nematoda</taxon>
        <taxon>Chromadorea</taxon>
        <taxon>Rhabditida</taxon>
        <taxon>Rhabditina</taxon>
        <taxon>Rhabditomorpha</taxon>
        <taxon>Rhabditoidea</taxon>
        <taxon>Rhabditidae</taxon>
        <taxon>Peloderinae</taxon>
        <taxon>Caenorhabditis</taxon>
    </lineage>
</organism>
<dbReference type="CTD" id="189710"/>
<dbReference type="EMBL" id="BX284603">
    <property type="protein sequence ID" value="CAA21028.1"/>
    <property type="molecule type" value="Genomic_DNA"/>
</dbReference>
<sequence length="374" mass="44656">MRIFKLPFTFFRVKFKKNSFKILNLPLVALTNVINQLDIQSVSKLSKTSKKMRINIKNARRKVHKLIIDNHFEYHIDKFHQPLFYQRIILLETKSDVVSAYSYVANQENMNDYILTMYSVDFWIDWFHSINNWNKKQRDQSIFEYRSSKQLLKFLNCFDGIFTIDHLDLIIDKDVLFGDYQSILNHPIFRKCHYIEIGGRDSNISTEEMQFLLNKINVNYGMLVRCELLGSMNNEAMLKIPRLDIFTAEYITLKDLVNMDCEVIKLWRHLFTSQHINQFIHHWMAGAVPKLRKLRLNYFCEPSWVDEILLGVKHSKWDRRRRPQFFCDGLERVDCADGDDIERDDGLHATVIFMHDAINFLVWHDKFSLNNNIK</sequence>
<dbReference type="OrthoDB" id="5842403at2759"/>
<proteinExistence type="predicted"/>
<dbReference type="AGR" id="WB:WBGene00012654"/>
<dbReference type="KEGG" id="cel:CELE_Y39A1A.16"/>
<evidence type="ECO:0000259" key="1">
    <source>
        <dbReference type="PROSITE" id="PS50181"/>
    </source>
</evidence>
<dbReference type="PaxDb" id="6239-Y39A1A.16"/>
<evidence type="ECO:0000313" key="4">
    <source>
        <dbReference type="WormBase" id="Y39A1A.16"/>
    </source>
</evidence>
<protein>
    <submittedName>
        <fullName evidence="2">F-box domain-containing protein</fullName>
    </submittedName>
</protein>
<dbReference type="eggNOG" id="ENOG502TJT8">
    <property type="taxonomic scope" value="Eukaryota"/>
</dbReference>
<dbReference type="Bgee" id="WBGene00012654">
    <property type="expression patterns" value="Expressed in embryo and 2 other cell types or tissues"/>
</dbReference>
<dbReference type="PANTHER" id="PTHR21503:SF8">
    <property type="entry name" value="F-BOX ASSOCIATED DOMAIN-CONTAINING PROTEIN-RELATED"/>
    <property type="match status" value="1"/>
</dbReference>
<dbReference type="InterPro" id="IPR001810">
    <property type="entry name" value="F-box_dom"/>
</dbReference>
<dbReference type="HOGENOM" id="CLU_049370_1_0_1"/>
<dbReference type="Proteomes" id="UP000001940">
    <property type="component" value="Chromosome III"/>
</dbReference>
<dbReference type="PANTHER" id="PTHR21503">
    <property type="entry name" value="F-BOX-CONTAINING HYPOTHETICAL PROTEIN C.ELEGANS"/>
    <property type="match status" value="1"/>
</dbReference>
<dbReference type="AlphaFoldDB" id="Q9XX13"/>
<name>Q9XX13_CAEEL</name>
<dbReference type="Pfam" id="PF07735">
    <property type="entry name" value="FBA_2"/>
    <property type="match status" value="1"/>
</dbReference>
<dbReference type="InParanoid" id="Q9XX13"/>
<dbReference type="WormBase" id="Y39A1A.16">
    <property type="protein sequence ID" value="CE19136"/>
    <property type="gene ID" value="WBGene00012654"/>
</dbReference>
<dbReference type="PhylomeDB" id="Q9XX13"/>
<dbReference type="RefSeq" id="NP_499353.1">
    <property type="nucleotide sequence ID" value="NM_066952.1"/>
</dbReference>
<dbReference type="OMA" id="IWHAERI"/>
<dbReference type="GeneID" id="189710"/>
<dbReference type="PROSITE" id="PS50181">
    <property type="entry name" value="FBOX"/>
    <property type="match status" value="1"/>
</dbReference>
<accession>Q9XX13</accession>
<dbReference type="UCSC" id="Y39A1A.16">
    <property type="organism name" value="c. elegans"/>
</dbReference>
<dbReference type="InterPro" id="IPR012885">
    <property type="entry name" value="F-box_Sdz-33"/>
</dbReference>
<dbReference type="SMR" id="Q9XX13"/>
<reference evidence="2 3" key="1">
    <citation type="journal article" date="1998" name="Science">
        <title>Genome sequence of the nematode C. elegans: a platform for investigating biology.</title>
        <authorList>
            <consortium name="The C. elegans sequencing consortium"/>
            <person name="Sulson J.E."/>
            <person name="Waterston R."/>
        </authorList>
    </citation>
    <scope>NUCLEOTIDE SEQUENCE [LARGE SCALE GENOMIC DNA]</scope>
    <source>
        <strain evidence="2 3">Bristol N2</strain>
    </source>
</reference>
<dbReference type="Pfam" id="PF00646">
    <property type="entry name" value="F-box"/>
    <property type="match status" value="1"/>
</dbReference>
<evidence type="ECO:0000313" key="2">
    <source>
        <dbReference type="EMBL" id="CAA21028.1"/>
    </source>
</evidence>